<feature type="compositionally biased region" description="Basic and acidic residues" evidence="2">
    <location>
        <begin position="337"/>
        <end position="350"/>
    </location>
</feature>
<keyword evidence="4" id="KW-1185">Reference proteome</keyword>
<dbReference type="GO" id="GO:0006397">
    <property type="term" value="P:mRNA processing"/>
    <property type="evidence" value="ECO:0007669"/>
    <property type="project" value="UniProtKB-KW"/>
</dbReference>
<accession>A0A2H3J8Z9</accession>
<feature type="region of interest" description="Disordered" evidence="2">
    <location>
        <begin position="277"/>
        <end position="319"/>
    </location>
</feature>
<feature type="region of interest" description="Disordered" evidence="2">
    <location>
        <begin position="335"/>
        <end position="386"/>
    </location>
</feature>
<evidence type="ECO:0000256" key="1">
    <source>
        <dbReference type="ARBA" id="ARBA00022664"/>
    </source>
</evidence>
<sequence length="386" mass="43745">MCDLEDLVDGLLERARSGRIVNRMWRYMERDCRNIGKVNLEGYERRQVEIIKQIVDTKARFDYAERLMSTTPAPAPAAATTSVRKEKVPPPPEFSGADGKVQAKEWIEKLGLYFSKVKPADDEERITTALYRLSGEAYRFMGPLLEKAGNGEPLGTWADFKKQILNQYAKKTDKEIAEKEIKAFYGSNGKKKVEANFFTYCSKFRTLGRLSEIDGTTLLREFKEVLPEKVRDHVAILTRVTPAAIPTDWDKYVDLCLELYKIAYPDKLDGSIFKEEKKEKKEEKKEQPKETVPKKAHSKGKGKATSASTEKKPTENTEQVCSYCKQKGHFYKSCNKLKKDREDGTRRDGDGCTEASQSFGSTYARKARRERTGITKGSDPVGGTGP</sequence>
<name>A0A2H3J8Z9_WOLCO</name>
<feature type="compositionally biased region" description="Low complexity" evidence="2">
    <location>
        <begin position="72"/>
        <end position="81"/>
    </location>
</feature>
<evidence type="ECO:0000256" key="2">
    <source>
        <dbReference type="SAM" id="MobiDB-lite"/>
    </source>
</evidence>
<evidence type="ECO:0000313" key="3">
    <source>
        <dbReference type="EMBL" id="PCH33134.1"/>
    </source>
</evidence>
<feature type="region of interest" description="Disordered" evidence="2">
    <location>
        <begin position="72"/>
        <end position="97"/>
    </location>
</feature>
<protein>
    <recommendedName>
        <fullName evidence="5">Retrotransposon gag domain-containing protein</fullName>
    </recommendedName>
</protein>
<gene>
    <name evidence="3" type="ORF">WOLCODRAFT_62247</name>
</gene>
<dbReference type="STRING" id="742152.A0A2H3J8Z9"/>
<dbReference type="SUPFAM" id="SSF57756">
    <property type="entry name" value="Retrovirus zinc finger-like domains"/>
    <property type="match status" value="1"/>
</dbReference>
<dbReference type="OMA" id="CTEASQS"/>
<evidence type="ECO:0008006" key="5">
    <source>
        <dbReference type="Google" id="ProtNLM"/>
    </source>
</evidence>
<feature type="compositionally biased region" description="Basic and acidic residues" evidence="2">
    <location>
        <begin position="277"/>
        <end position="293"/>
    </location>
</feature>
<organism evidence="3 4">
    <name type="scientific">Wolfiporia cocos (strain MD-104)</name>
    <name type="common">Brown rot fungus</name>
    <dbReference type="NCBI Taxonomy" id="742152"/>
    <lineage>
        <taxon>Eukaryota</taxon>
        <taxon>Fungi</taxon>
        <taxon>Dikarya</taxon>
        <taxon>Basidiomycota</taxon>
        <taxon>Agaricomycotina</taxon>
        <taxon>Agaricomycetes</taxon>
        <taxon>Polyporales</taxon>
        <taxon>Phaeolaceae</taxon>
        <taxon>Wolfiporia</taxon>
    </lineage>
</organism>
<reference evidence="3 4" key="1">
    <citation type="journal article" date="2012" name="Science">
        <title>The Paleozoic origin of enzymatic lignin decomposition reconstructed from 31 fungal genomes.</title>
        <authorList>
            <person name="Floudas D."/>
            <person name="Binder M."/>
            <person name="Riley R."/>
            <person name="Barry K."/>
            <person name="Blanchette R.A."/>
            <person name="Henrissat B."/>
            <person name="Martinez A.T."/>
            <person name="Otillar R."/>
            <person name="Spatafora J.W."/>
            <person name="Yadav J.S."/>
            <person name="Aerts A."/>
            <person name="Benoit I."/>
            <person name="Boyd A."/>
            <person name="Carlson A."/>
            <person name="Copeland A."/>
            <person name="Coutinho P.M."/>
            <person name="de Vries R.P."/>
            <person name="Ferreira P."/>
            <person name="Findley K."/>
            <person name="Foster B."/>
            <person name="Gaskell J."/>
            <person name="Glotzer D."/>
            <person name="Gorecki P."/>
            <person name="Heitman J."/>
            <person name="Hesse C."/>
            <person name="Hori C."/>
            <person name="Igarashi K."/>
            <person name="Jurgens J.A."/>
            <person name="Kallen N."/>
            <person name="Kersten P."/>
            <person name="Kohler A."/>
            <person name="Kuees U."/>
            <person name="Kumar T.K.A."/>
            <person name="Kuo A."/>
            <person name="LaButti K."/>
            <person name="Larrondo L.F."/>
            <person name="Lindquist E."/>
            <person name="Ling A."/>
            <person name="Lombard V."/>
            <person name="Lucas S."/>
            <person name="Lundell T."/>
            <person name="Martin R."/>
            <person name="McLaughlin D.J."/>
            <person name="Morgenstern I."/>
            <person name="Morin E."/>
            <person name="Murat C."/>
            <person name="Nagy L.G."/>
            <person name="Nolan M."/>
            <person name="Ohm R.A."/>
            <person name="Patyshakuliyeva A."/>
            <person name="Rokas A."/>
            <person name="Ruiz-Duenas F.J."/>
            <person name="Sabat G."/>
            <person name="Salamov A."/>
            <person name="Samejima M."/>
            <person name="Schmutz J."/>
            <person name="Slot J.C."/>
            <person name="St John F."/>
            <person name="Stenlid J."/>
            <person name="Sun H."/>
            <person name="Sun S."/>
            <person name="Syed K."/>
            <person name="Tsang A."/>
            <person name="Wiebenga A."/>
            <person name="Young D."/>
            <person name="Pisabarro A."/>
            <person name="Eastwood D.C."/>
            <person name="Martin F."/>
            <person name="Cullen D."/>
            <person name="Grigoriev I.V."/>
            <person name="Hibbett D.S."/>
        </authorList>
    </citation>
    <scope>NUCLEOTIDE SEQUENCE [LARGE SCALE GENOMIC DNA]</scope>
    <source>
        <strain evidence="3 4">MD-104</strain>
    </source>
</reference>
<dbReference type="GO" id="GO:0003676">
    <property type="term" value="F:nucleic acid binding"/>
    <property type="evidence" value="ECO:0007669"/>
    <property type="project" value="InterPro"/>
</dbReference>
<evidence type="ECO:0000313" key="4">
    <source>
        <dbReference type="Proteomes" id="UP000218811"/>
    </source>
</evidence>
<keyword evidence="1" id="KW-0507">mRNA processing</keyword>
<dbReference type="AlphaFoldDB" id="A0A2H3J8Z9"/>
<proteinExistence type="predicted"/>
<dbReference type="EMBL" id="KB467831">
    <property type="protein sequence ID" value="PCH33134.1"/>
    <property type="molecule type" value="Genomic_DNA"/>
</dbReference>
<dbReference type="GO" id="GO:0008270">
    <property type="term" value="F:zinc ion binding"/>
    <property type="evidence" value="ECO:0007669"/>
    <property type="project" value="InterPro"/>
</dbReference>
<dbReference type="InterPro" id="IPR036875">
    <property type="entry name" value="Znf_CCHC_sf"/>
</dbReference>
<feature type="non-terminal residue" evidence="3">
    <location>
        <position position="386"/>
    </location>
</feature>
<dbReference type="Proteomes" id="UP000218811">
    <property type="component" value="Unassembled WGS sequence"/>
</dbReference>